<feature type="domain" description="GLAA-B beta-barrel" evidence="10">
    <location>
        <begin position="346"/>
        <end position="412"/>
    </location>
</feature>
<keyword evidence="4" id="KW-0677">Repeat</keyword>
<evidence type="ECO:0000256" key="7">
    <source>
        <dbReference type="SAM" id="SignalP"/>
    </source>
</evidence>
<keyword evidence="5" id="KW-0378">Hydrolase</keyword>
<evidence type="ECO:0000256" key="3">
    <source>
        <dbReference type="ARBA" id="ARBA00022729"/>
    </source>
</evidence>
<gene>
    <name evidence="11" type="ORF">SAMN04487996_101209</name>
</gene>
<dbReference type="Proteomes" id="UP000198748">
    <property type="component" value="Unassembled WGS sequence"/>
</dbReference>
<dbReference type="SUPFAM" id="SSF51126">
    <property type="entry name" value="Pectin lyase-like"/>
    <property type="match status" value="1"/>
</dbReference>
<feature type="signal peptide" evidence="7">
    <location>
        <begin position="1"/>
        <end position="24"/>
    </location>
</feature>
<sequence length="608" mass="68692">MPVLHRFYLPILAGFLLLLHPSYAQTISVANAGIRPDTYENATARIQKVIDEAIRTGKTSLTFEKGRYDFWPDGAIREQYFISNTSTEKEDSLKIRTIGMLFRNAKNLTIDGNGALFVFHGKMSTIVLEHCENVKLQNIRVDFERPTMSEMRYADVSNGEVELDIQRDARYAIRDGRLEWFGEGWKTTHYHAVEFDTTLKTMRYSDWKPYANAQATEIRPGRVRFKTNVTPKPGNILTVRDIIRDQVGMHIRESKNVTLEDVGMHYMHGLGIVSQYSENITMRRVTCAPRPETGRIIASSADFMHFSGCRGKVTVEDCRFSGAHDDPINIHGTNLRIVGKEGTNALKVRFMHGQSYGFNAFFPRDTVAFLHSATMERFTNGVVKTVSRLNDRELLLTFEKSVPAALEAHDCVENMTWTPEVLIRGNHFTRTNTRGVLLTTPRKAVIENNTFFRTGMSAVLIEADAEGWYESGPVRDVTIRNNEFVDCAYQGGPNNAVIAINPSNKVVDIKKPVHFNIRIEGNTFKTFDYPVLYAKSTQGLVFSNNQIIRTNELQPQSANHNMFWFNGCSGVDISGLKLEEGVLGKNIRLENMPKTAVKVSGAPKLTIE</sequence>
<dbReference type="InterPro" id="IPR057275">
    <property type="entry name" value="Beta-barrel_GLAA-B_I"/>
</dbReference>
<evidence type="ECO:0000256" key="6">
    <source>
        <dbReference type="ARBA" id="ARBA00023295"/>
    </source>
</evidence>
<dbReference type="InterPro" id="IPR011050">
    <property type="entry name" value="Pectin_lyase_fold/virulence"/>
</dbReference>
<dbReference type="GO" id="GO:0004557">
    <property type="term" value="F:alpha-galactosidase activity"/>
    <property type="evidence" value="ECO:0007669"/>
    <property type="project" value="UniProtKB-EC"/>
</dbReference>
<keyword evidence="6" id="KW-0326">Glycosidase</keyword>
<protein>
    <submittedName>
        <fullName evidence="11">Right handed beta helix region</fullName>
    </submittedName>
</protein>
<accession>A0A1G6VCJ8</accession>
<dbReference type="InterPro" id="IPR056441">
    <property type="entry name" value="Beta-barrel_GLAA-B_II"/>
</dbReference>
<dbReference type="Gene3D" id="2.160.20.10">
    <property type="entry name" value="Single-stranded right-handed beta-helix, Pectin lyase-like"/>
    <property type="match status" value="3"/>
</dbReference>
<evidence type="ECO:0000313" key="12">
    <source>
        <dbReference type="Proteomes" id="UP000198748"/>
    </source>
</evidence>
<keyword evidence="3 7" id="KW-0732">Signal</keyword>
<feature type="domain" description="Right handed beta helix" evidence="8">
    <location>
        <begin position="421"/>
        <end position="551"/>
    </location>
</feature>
<dbReference type="OrthoDB" id="9807299at2"/>
<dbReference type="InterPro" id="IPR006626">
    <property type="entry name" value="PbH1"/>
</dbReference>
<evidence type="ECO:0000259" key="9">
    <source>
        <dbReference type="Pfam" id="PF23763"/>
    </source>
</evidence>
<evidence type="ECO:0000256" key="2">
    <source>
        <dbReference type="ARBA" id="ARBA00001271"/>
    </source>
</evidence>
<dbReference type="STRING" id="659014.SAMN04487996_101209"/>
<dbReference type="InterPro" id="IPR012334">
    <property type="entry name" value="Pectin_lyas_fold"/>
</dbReference>
<dbReference type="Pfam" id="PF23763">
    <property type="entry name" value="Beta-barrel_GLAA-B_I"/>
    <property type="match status" value="1"/>
</dbReference>
<evidence type="ECO:0000256" key="5">
    <source>
        <dbReference type="ARBA" id="ARBA00022801"/>
    </source>
</evidence>
<evidence type="ECO:0000259" key="10">
    <source>
        <dbReference type="Pfam" id="PF23764"/>
    </source>
</evidence>
<reference evidence="12" key="1">
    <citation type="submission" date="2016-10" db="EMBL/GenBank/DDBJ databases">
        <authorList>
            <person name="Varghese N."/>
            <person name="Submissions S."/>
        </authorList>
    </citation>
    <scope>NUCLEOTIDE SEQUENCE [LARGE SCALE GENOMIC DNA]</scope>
    <source>
        <strain evidence="12">DSM 25329</strain>
    </source>
</reference>
<evidence type="ECO:0000256" key="1">
    <source>
        <dbReference type="ARBA" id="ARBA00001255"/>
    </source>
</evidence>
<name>A0A1G6VCJ8_9BACT</name>
<organism evidence="11 12">
    <name type="scientific">Dyadobacter soli</name>
    <dbReference type="NCBI Taxonomy" id="659014"/>
    <lineage>
        <taxon>Bacteria</taxon>
        <taxon>Pseudomonadati</taxon>
        <taxon>Bacteroidota</taxon>
        <taxon>Cytophagia</taxon>
        <taxon>Cytophagales</taxon>
        <taxon>Spirosomataceae</taxon>
        <taxon>Dyadobacter</taxon>
    </lineage>
</organism>
<dbReference type="RefSeq" id="WP_090145835.1">
    <property type="nucleotide sequence ID" value="NZ_FNAN01000001.1"/>
</dbReference>
<feature type="chain" id="PRO_5011443457" evidence="7">
    <location>
        <begin position="25"/>
        <end position="608"/>
    </location>
</feature>
<dbReference type="Pfam" id="PF13229">
    <property type="entry name" value="Beta_helix"/>
    <property type="match status" value="1"/>
</dbReference>
<feature type="domain" description="GLAA-B beta-barrel" evidence="9">
    <location>
        <begin position="155"/>
        <end position="237"/>
    </location>
</feature>
<dbReference type="EMBL" id="FNAN01000001">
    <property type="protein sequence ID" value="SDD51430.1"/>
    <property type="molecule type" value="Genomic_DNA"/>
</dbReference>
<dbReference type="SMART" id="SM00710">
    <property type="entry name" value="PbH1"/>
    <property type="match status" value="7"/>
</dbReference>
<dbReference type="InterPro" id="IPR039448">
    <property type="entry name" value="Beta_helix"/>
</dbReference>
<keyword evidence="12" id="KW-1185">Reference proteome</keyword>
<dbReference type="AlphaFoldDB" id="A0A1G6VCJ8"/>
<comment type="catalytic activity">
    <reaction evidence="2">
        <text>Hydrolysis of terminal, non-reducing branched (1-&gt;3)-alpha-D-galactosidic residues, producing free D-galactose.</text>
        <dbReference type="EC" id="3.2.1.n1"/>
    </reaction>
</comment>
<evidence type="ECO:0000256" key="4">
    <source>
        <dbReference type="ARBA" id="ARBA00022737"/>
    </source>
</evidence>
<proteinExistence type="predicted"/>
<comment type="catalytic activity">
    <reaction evidence="1">
        <text>Hydrolysis of terminal, non-reducing alpha-D-galactose residues in alpha-D-galactosides, including galactose oligosaccharides, galactomannans and galactolipids.</text>
        <dbReference type="EC" id="3.2.1.22"/>
    </reaction>
</comment>
<evidence type="ECO:0000313" key="11">
    <source>
        <dbReference type="EMBL" id="SDD51430.1"/>
    </source>
</evidence>
<evidence type="ECO:0000259" key="8">
    <source>
        <dbReference type="Pfam" id="PF13229"/>
    </source>
</evidence>
<dbReference type="Pfam" id="PF23764">
    <property type="entry name" value="Beta-barrel_GLAA-B_II"/>
    <property type="match status" value="1"/>
</dbReference>